<reference evidence="2" key="6">
    <citation type="submission" date="2002-04" db="EMBL/GenBank/DDBJ databases">
        <authorList>
            <person name="Adachi J."/>
            <person name="Aizawa K."/>
            <person name="Akimura T."/>
            <person name="Arakawa T."/>
            <person name="Bono H."/>
            <person name="Carninci P."/>
            <person name="Fukuda S."/>
            <person name="Furuno M."/>
            <person name="Hanagaki T."/>
            <person name="Hara A."/>
            <person name="Hashizume W."/>
            <person name="Hayashida K."/>
            <person name="Hayatsu N."/>
            <person name="Hiramoto K."/>
            <person name="Hiraoka T."/>
            <person name="Hirozane T."/>
            <person name="Hori F."/>
            <person name="Imotani K."/>
            <person name="Ishii Y."/>
            <person name="Itoh M."/>
            <person name="Kagawa I."/>
            <person name="Kasukawa T."/>
            <person name="Katoh H."/>
            <person name="Kawai J."/>
            <person name="Kojima Y."/>
            <person name="Kondo S."/>
            <person name="Konno H."/>
            <person name="Kouda M."/>
            <person name="Koya S."/>
            <person name="Kurihara C."/>
            <person name="Matsuyama T."/>
            <person name="Miyazaki A."/>
            <person name="Murata M."/>
            <person name="Nakamura M."/>
            <person name="Nishi K."/>
            <person name="Nomura K."/>
            <person name="Numazaki R."/>
            <person name="Ohno M."/>
            <person name="Ohsato N."/>
            <person name="Okazaki Y."/>
            <person name="Saito R."/>
            <person name="Saitoh H."/>
            <person name="Sakai C."/>
            <person name="Sakai K."/>
            <person name="Sakazume N."/>
            <person name="Sano H."/>
            <person name="Sasaki D."/>
            <person name="Shibata K."/>
            <person name="Shinagawa A."/>
            <person name="Shiraki T."/>
            <person name="Sogabe Y."/>
            <person name="Tagami M."/>
            <person name="Tagawa A."/>
            <person name="Takahashi F."/>
            <person name="Takaku-Akahira S."/>
            <person name="Takeda Y."/>
            <person name="Tanaka T."/>
            <person name="Tomaru A."/>
            <person name="Toya T."/>
            <person name="Yasunishi A."/>
            <person name="Muramatsu M."/>
            <person name="Hayashizaki Y."/>
        </authorList>
    </citation>
    <scope>NUCLEOTIDE SEQUENCE</scope>
    <source>
        <strain evidence="2">NOD</strain>
    </source>
</reference>
<proteinExistence type="evidence at transcript level"/>
<name>Q8C247_MOUSE</name>
<sequence length="114" mass="13469">MLELVSIQHVGRSMDLVSVHSVSPCKPPRLFCLAAEFLEGFFFFFSFFWLVGWLVGFCLFCFRKFNPMEEIRVKKNNLHVYLFLNIQNQKYISRLNHLNPNLKYQSNILSSINT</sequence>
<keyword evidence="1" id="KW-1133">Transmembrane helix</keyword>
<feature type="transmembrane region" description="Helical" evidence="1">
    <location>
        <begin position="41"/>
        <end position="62"/>
    </location>
</feature>
<reference evidence="2" key="4">
    <citation type="journal article" date="2001" name="Nature">
        <title>Functional annotation of a full-length mouse cDNA collection.</title>
        <authorList>
            <consortium name="The RIKEN Genome Exploration Research Group Phase II Team and the FANTOM Consortium"/>
        </authorList>
    </citation>
    <scope>NUCLEOTIDE SEQUENCE</scope>
    <source>
        <strain evidence="2">NOD</strain>
    </source>
</reference>
<evidence type="ECO:0000313" key="2">
    <source>
        <dbReference type="EMBL" id="BAC40823.1"/>
    </source>
</evidence>
<keyword evidence="1" id="KW-0812">Transmembrane</keyword>
<evidence type="ECO:0000313" key="3">
    <source>
        <dbReference type="MGI" id="MGI:2444074"/>
    </source>
</evidence>
<protein>
    <submittedName>
        <fullName evidence="2">Uncharacterized protein</fullName>
    </submittedName>
</protein>
<keyword evidence="1" id="KW-0472">Membrane</keyword>
<evidence type="ECO:0000256" key="1">
    <source>
        <dbReference type="SAM" id="Phobius"/>
    </source>
</evidence>
<reference evidence="2" key="8">
    <citation type="journal article" date="2005" name="Science">
        <title>Antisense Transcription in the Mammalian Transcriptome.</title>
        <authorList>
            <consortium name="RIKEN Genome Exploration Research Group and Genome Science Group (Genome Network Project Core Group) and the FANTOM Consortium"/>
        </authorList>
    </citation>
    <scope>NUCLEOTIDE SEQUENCE</scope>
    <source>
        <strain evidence="2">NOD</strain>
    </source>
</reference>
<reference evidence="2" key="3">
    <citation type="journal article" date="2000" name="Genome Res.">
        <title>RIKEN integrated sequence analysis (RISA) system--384-format sequencing pipeline with 384 multicapillary sequencer.</title>
        <authorList>
            <person name="Shibata K."/>
            <person name="Itoh M."/>
            <person name="Aizawa K."/>
            <person name="Nagaoka S."/>
            <person name="Sasaki N."/>
            <person name="Carninci P."/>
            <person name="Konno H."/>
            <person name="Akiyama J."/>
            <person name="Nishi K."/>
            <person name="Kitsunai T."/>
            <person name="Tashiro H."/>
            <person name="Itoh M."/>
            <person name="Sumi N."/>
            <person name="Ishii Y."/>
            <person name="Nakamura S."/>
            <person name="Hazama M."/>
            <person name="Nishine T."/>
            <person name="Harada A."/>
            <person name="Yamamoto R."/>
            <person name="Matsumoto H."/>
            <person name="Sakaguchi S."/>
            <person name="Ikegami T."/>
            <person name="Kashiwagi K."/>
            <person name="Fujiwake S."/>
            <person name="Inoue K."/>
            <person name="Togawa Y."/>
            <person name="Izawa M."/>
            <person name="Ohara E."/>
            <person name="Watahiki M."/>
            <person name="Yoneda Y."/>
            <person name="Ishikawa T."/>
            <person name="Ozawa K."/>
            <person name="Tanaka T."/>
            <person name="Matsuura S."/>
            <person name="Kawai J."/>
            <person name="Okazaki Y."/>
            <person name="Muramatsu M."/>
            <person name="Inoue Y."/>
            <person name="Kira A."/>
            <person name="Hayashizaki Y."/>
        </authorList>
    </citation>
    <scope>NUCLEOTIDE SEQUENCE</scope>
    <source>
        <strain evidence="2">NOD</strain>
    </source>
</reference>
<reference evidence="2" key="1">
    <citation type="journal article" date="1999" name="Methods Enzymol.">
        <title>High-efficiency full-length cDNA cloning.</title>
        <authorList>
            <person name="Carninci P."/>
            <person name="Hayashizaki Y."/>
        </authorList>
    </citation>
    <scope>NUCLEOTIDE SEQUENCE</scope>
    <source>
        <strain evidence="2">NOD</strain>
    </source>
</reference>
<dbReference type="AlphaFoldDB" id="Q8C247"/>
<dbReference type="EMBL" id="AK089275">
    <property type="protein sequence ID" value="BAC40823.1"/>
    <property type="molecule type" value="mRNA"/>
</dbReference>
<dbReference type="MGI" id="MGI:2444074">
    <property type="gene designation" value="F630111L10Rik"/>
</dbReference>
<organism evidence="2">
    <name type="scientific">Mus musculus</name>
    <name type="common">Mouse</name>
    <dbReference type="NCBI Taxonomy" id="10090"/>
    <lineage>
        <taxon>Eukaryota</taxon>
        <taxon>Metazoa</taxon>
        <taxon>Chordata</taxon>
        <taxon>Craniata</taxon>
        <taxon>Vertebrata</taxon>
        <taxon>Euteleostomi</taxon>
        <taxon>Mammalia</taxon>
        <taxon>Eutheria</taxon>
        <taxon>Euarchontoglires</taxon>
        <taxon>Glires</taxon>
        <taxon>Rodentia</taxon>
        <taxon>Myomorpha</taxon>
        <taxon>Muroidea</taxon>
        <taxon>Muridae</taxon>
        <taxon>Murinae</taxon>
        <taxon>Mus</taxon>
        <taxon>Mus</taxon>
    </lineage>
</organism>
<gene>
    <name evidence="3" type="primary">F630111L10Rik</name>
</gene>
<reference evidence="2" key="7">
    <citation type="journal article" date="2005" name="Science">
        <title>The Transcriptional Landscape of the Mammalian Genome.</title>
        <authorList>
            <consortium name="The FANTOM Consortium"/>
            <consortium name="Riken Genome Exploration Research Group and Genome Science Group (Genome Network Project Core Group)"/>
        </authorList>
    </citation>
    <scope>NUCLEOTIDE SEQUENCE</scope>
    <source>
        <strain evidence="2">NOD</strain>
    </source>
</reference>
<accession>Q8C247</accession>
<reference evidence="2" key="5">
    <citation type="journal article" date="2002" name="Nature">
        <title>Analysis of the mouse transcriptome based on functional annotation of 60,770 full-length cDNAs.</title>
        <authorList>
            <consortium name="The FANTOM Consortium and the RIKEN Genome Exploration Research Group Phase I and II Team"/>
        </authorList>
    </citation>
    <scope>NUCLEOTIDE SEQUENCE</scope>
    <source>
        <strain evidence="2">NOD</strain>
    </source>
</reference>
<reference evidence="2" key="2">
    <citation type="journal article" date="2000" name="Genome Res.">
        <title>Normalization and subtraction of cap-trapper-selected cDNAs to prepare full-length cDNA libraries for rapid discovery of new genes.</title>
        <authorList>
            <person name="Carninci P."/>
            <person name="Shibata Y."/>
            <person name="Hayatsu N."/>
            <person name="Sugahara Y."/>
            <person name="Shibata K."/>
            <person name="Itoh M."/>
            <person name="Konno H."/>
            <person name="Okazaki Y."/>
            <person name="Muramatsu M."/>
            <person name="Hayashizaki Y."/>
        </authorList>
    </citation>
    <scope>NUCLEOTIDE SEQUENCE</scope>
    <source>
        <strain evidence="2">NOD</strain>
    </source>
</reference>
<dbReference type="AGR" id="MGI:2444074"/>